<organism evidence="1 2">
    <name type="scientific">Vigna mungo</name>
    <name type="common">Black gram</name>
    <name type="synonym">Phaseolus mungo</name>
    <dbReference type="NCBI Taxonomy" id="3915"/>
    <lineage>
        <taxon>Eukaryota</taxon>
        <taxon>Viridiplantae</taxon>
        <taxon>Streptophyta</taxon>
        <taxon>Embryophyta</taxon>
        <taxon>Tracheophyta</taxon>
        <taxon>Spermatophyta</taxon>
        <taxon>Magnoliopsida</taxon>
        <taxon>eudicotyledons</taxon>
        <taxon>Gunneridae</taxon>
        <taxon>Pentapetalae</taxon>
        <taxon>rosids</taxon>
        <taxon>fabids</taxon>
        <taxon>Fabales</taxon>
        <taxon>Fabaceae</taxon>
        <taxon>Papilionoideae</taxon>
        <taxon>50 kb inversion clade</taxon>
        <taxon>NPAAA clade</taxon>
        <taxon>indigoferoid/millettioid clade</taxon>
        <taxon>Phaseoleae</taxon>
        <taxon>Vigna</taxon>
    </lineage>
</organism>
<keyword evidence="2" id="KW-1185">Reference proteome</keyword>
<dbReference type="AlphaFoldDB" id="A0AAQ3S7F2"/>
<gene>
    <name evidence="1" type="ORF">V8G54_006540</name>
</gene>
<evidence type="ECO:0000313" key="2">
    <source>
        <dbReference type="Proteomes" id="UP001374535"/>
    </source>
</evidence>
<dbReference type="EMBL" id="CP144699">
    <property type="protein sequence ID" value="WVZ19218.1"/>
    <property type="molecule type" value="Genomic_DNA"/>
</dbReference>
<accession>A0AAQ3S7F2</accession>
<proteinExistence type="predicted"/>
<protein>
    <submittedName>
        <fullName evidence="1">Uncharacterized protein</fullName>
    </submittedName>
</protein>
<dbReference type="Proteomes" id="UP001374535">
    <property type="component" value="Chromosome 2"/>
</dbReference>
<name>A0AAQ3S7F2_VIGMU</name>
<evidence type="ECO:0000313" key="1">
    <source>
        <dbReference type="EMBL" id="WVZ19218.1"/>
    </source>
</evidence>
<sequence>MQIADPYGLVLGAGSLMVRVRHVRELLLVLVIGDIGLRRRRRRGIMLRRHHVVLHYHGSRWVLHREPLRRDGHRLRRWRRRRRRRLLVLLRCLRIRTVRCRLHLFSQLPLRQAPLSAVPSSFFHPK</sequence>
<reference evidence="1 2" key="1">
    <citation type="journal article" date="2023" name="Life. Sci Alliance">
        <title>Evolutionary insights into 3D genome organization and epigenetic landscape of Vigna mungo.</title>
        <authorList>
            <person name="Junaid A."/>
            <person name="Singh B."/>
            <person name="Bhatia S."/>
        </authorList>
    </citation>
    <scope>NUCLEOTIDE SEQUENCE [LARGE SCALE GENOMIC DNA]</scope>
    <source>
        <strain evidence="1">Urdbean</strain>
    </source>
</reference>